<dbReference type="EMBL" id="BQXS01012511">
    <property type="protein sequence ID" value="GKT24233.1"/>
    <property type="molecule type" value="Genomic_DNA"/>
</dbReference>
<dbReference type="Proteomes" id="UP001057375">
    <property type="component" value="Unassembled WGS sequence"/>
</dbReference>
<evidence type="ECO:0000313" key="10">
    <source>
        <dbReference type="Proteomes" id="UP001057375"/>
    </source>
</evidence>
<feature type="transmembrane region" description="Helical" evidence="8">
    <location>
        <begin position="102"/>
        <end position="120"/>
    </location>
</feature>
<dbReference type="InterPro" id="IPR002781">
    <property type="entry name" value="TM_pro_TauE-like"/>
</dbReference>
<keyword evidence="3" id="KW-1003">Cell membrane</keyword>
<dbReference type="Pfam" id="PF01925">
    <property type="entry name" value="TauE"/>
    <property type="match status" value="1"/>
</dbReference>
<feature type="transmembrane region" description="Helical" evidence="8">
    <location>
        <begin position="73"/>
        <end position="96"/>
    </location>
</feature>
<feature type="transmembrane region" description="Helical" evidence="8">
    <location>
        <begin position="379"/>
        <end position="401"/>
    </location>
</feature>
<comment type="caution">
    <text evidence="9">The sequence shown here is derived from an EMBL/GenBank/DDBJ whole genome shotgun (WGS) entry which is preliminary data.</text>
</comment>
<feature type="region of interest" description="Disordered" evidence="7">
    <location>
        <begin position="260"/>
        <end position="288"/>
    </location>
</feature>
<keyword evidence="5 8" id="KW-1133">Transmembrane helix</keyword>
<evidence type="ECO:0000313" key="9">
    <source>
        <dbReference type="EMBL" id="GKT24233.1"/>
    </source>
</evidence>
<feature type="compositionally biased region" description="Acidic residues" evidence="7">
    <location>
        <begin position="273"/>
        <end position="285"/>
    </location>
</feature>
<evidence type="ECO:0000256" key="5">
    <source>
        <dbReference type="ARBA" id="ARBA00022989"/>
    </source>
</evidence>
<evidence type="ECO:0000256" key="7">
    <source>
        <dbReference type="SAM" id="MobiDB-lite"/>
    </source>
</evidence>
<feature type="transmembrane region" description="Helical" evidence="8">
    <location>
        <begin position="7"/>
        <end position="31"/>
    </location>
</feature>
<proteinExistence type="predicted"/>
<keyword evidence="6 8" id="KW-0472">Membrane</keyword>
<dbReference type="InterPro" id="IPR052017">
    <property type="entry name" value="TSUP"/>
</dbReference>
<gene>
    <name evidence="9" type="ORF">ADUPG1_012672</name>
</gene>
<evidence type="ECO:0000256" key="6">
    <source>
        <dbReference type="ARBA" id="ARBA00023136"/>
    </source>
</evidence>
<feature type="transmembrane region" description="Helical" evidence="8">
    <location>
        <begin position="408"/>
        <end position="430"/>
    </location>
</feature>
<keyword evidence="4 8" id="KW-0812">Transmembrane</keyword>
<name>A0ABQ5K093_9EUKA</name>
<dbReference type="PANTHER" id="PTHR30269:SF0">
    <property type="entry name" value="MEMBRANE TRANSPORTER PROTEIN YFCA-RELATED"/>
    <property type="match status" value="1"/>
</dbReference>
<evidence type="ECO:0000256" key="8">
    <source>
        <dbReference type="SAM" id="Phobius"/>
    </source>
</evidence>
<evidence type="ECO:0000256" key="2">
    <source>
        <dbReference type="ARBA" id="ARBA00022448"/>
    </source>
</evidence>
<protein>
    <submittedName>
        <fullName evidence="9">Transmembrane protein TauE-like protein</fullName>
    </submittedName>
</protein>
<comment type="subcellular location">
    <subcellularLocation>
        <location evidence="1">Cell membrane</location>
        <topology evidence="1">Multi-pass membrane protein</topology>
    </subcellularLocation>
</comment>
<sequence>MNPIHILIFLPVSILIGVGASLISLTAWNLIVPLVFGVFKFDILEGVYLSLLTDLAVNITLTIMYRDRVCWEMVFMSGMIIIPVVFGITFFSAWFLETFEDQLFNIIGPFGCLLGIPFLVSGVRMLKGGDEPAAPQIQGQGSSLLGPENDDIDGDDYLSVKPGLKGTVSLGNGDGEALLGDDEEDVFDDLSPHEIEEHHRVDPQTTAIDERPISDDQPIIADDPTTTTFSDSKDSGNLLSQARVDVSEVKMPSRYRTISTSLMPSSGRIPTVDLEDNPDENELENGDNSRQLYHRATWNEIKSQKKSLVVYILLLLTGCGYVGTLGCGGGLVMAMFLVFALKFEMLQATATSNAQVVIMTFVCVVSHSFRLTSENYAEIWPYMIMMPILAIGGAIVSAIFAMKLSEGVCRVVVGCATIFSCLAAMIQAYFLT</sequence>
<feature type="transmembrane region" description="Helical" evidence="8">
    <location>
        <begin position="308"/>
        <end position="341"/>
    </location>
</feature>
<reference evidence="9" key="1">
    <citation type="submission" date="2022-03" db="EMBL/GenBank/DDBJ databases">
        <title>Draft genome sequence of Aduncisulcus paluster, a free-living microaerophilic Fornicata.</title>
        <authorList>
            <person name="Yuyama I."/>
            <person name="Kume K."/>
            <person name="Tamura T."/>
            <person name="Inagaki Y."/>
            <person name="Hashimoto T."/>
        </authorList>
    </citation>
    <scope>NUCLEOTIDE SEQUENCE</scope>
    <source>
        <strain evidence="9">NY0171</strain>
    </source>
</reference>
<dbReference type="PANTHER" id="PTHR30269">
    <property type="entry name" value="TRANSMEMBRANE PROTEIN YFCA"/>
    <property type="match status" value="1"/>
</dbReference>
<keyword evidence="2" id="KW-0813">Transport</keyword>
<keyword evidence="10" id="KW-1185">Reference proteome</keyword>
<organism evidence="9 10">
    <name type="scientific">Aduncisulcus paluster</name>
    <dbReference type="NCBI Taxonomy" id="2918883"/>
    <lineage>
        <taxon>Eukaryota</taxon>
        <taxon>Metamonada</taxon>
        <taxon>Carpediemonas-like organisms</taxon>
        <taxon>Aduncisulcus</taxon>
    </lineage>
</organism>
<evidence type="ECO:0000256" key="4">
    <source>
        <dbReference type="ARBA" id="ARBA00022692"/>
    </source>
</evidence>
<evidence type="ECO:0000256" key="3">
    <source>
        <dbReference type="ARBA" id="ARBA00022475"/>
    </source>
</evidence>
<evidence type="ECO:0000256" key="1">
    <source>
        <dbReference type="ARBA" id="ARBA00004651"/>
    </source>
</evidence>
<feature type="transmembrane region" description="Helical" evidence="8">
    <location>
        <begin position="43"/>
        <end position="61"/>
    </location>
</feature>
<accession>A0ABQ5K093</accession>